<sequence>MNIFRWHIWMFLVFLGVTSASDSVESLQANTKKEQSKHEIEIKHRYFVGASLGYGMSSITSSGVTLFTDSGNGLNYGFYIGQETQMPESDFSARYYTSLDYILVNYPGQWDISTFKIGFNFDVLYNIKHYLDVFGGLGVGFNFFGGNTINNYRDVYINHKIGYKPMGKSRNKEIIC</sequence>
<dbReference type="KEGG" id="hcb:HCBAA847_0408"/>
<evidence type="ECO:0000313" key="2">
    <source>
        <dbReference type="EMBL" id="BAM31655.1"/>
    </source>
</evidence>
<evidence type="ECO:0008006" key="6">
    <source>
        <dbReference type="Google" id="ProtNLM"/>
    </source>
</evidence>
<dbReference type="Proteomes" id="UP000005755">
    <property type="component" value="Unassembled WGS sequence"/>
</dbReference>
<evidence type="ECO:0000313" key="5">
    <source>
        <dbReference type="Proteomes" id="UP000006036"/>
    </source>
</evidence>
<name>A0AAI8ML18_9HELI</name>
<dbReference type="EMBL" id="DS990393">
    <property type="protein sequence ID" value="EFR47224.1"/>
    <property type="molecule type" value="Genomic_DNA"/>
</dbReference>
<evidence type="ECO:0000256" key="1">
    <source>
        <dbReference type="SAM" id="SignalP"/>
    </source>
</evidence>
<reference evidence="2 5" key="2">
    <citation type="journal article" date="2012" name="J. Bacteriol.">
        <title>Complete Genome Sequence of Helicobacter cinaedi Type Strain ATCC BAA-847.</title>
        <authorList>
            <person name="Miyoshi-Akiyama T."/>
            <person name="Takeshita N."/>
            <person name="Ohmagari N."/>
            <person name="Kirikae T."/>
        </authorList>
    </citation>
    <scope>NUCLEOTIDE SEQUENCE [LARGE SCALE GENOMIC DNA]</scope>
    <source>
        <strain evidence="2 5">ATCC BAA-847</strain>
    </source>
</reference>
<dbReference type="AlphaFoldDB" id="A0AAI8ML18"/>
<reference evidence="2" key="3">
    <citation type="submission" date="2012-07" db="EMBL/GenBank/DDBJ databases">
        <authorList>
            <person name="Akiyama T."/>
            <person name="Takeshita N."/>
            <person name="Ohmagari N."/>
            <person name="Kirikae T."/>
        </authorList>
    </citation>
    <scope>NUCLEOTIDE SEQUENCE</scope>
    <source>
        <strain evidence="2">ATCC BAA-847</strain>
    </source>
</reference>
<dbReference type="EMBL" id="AP012492">
    <property type="protein sequence ID" value="BAM31655.1"/>
    <property type="molecule type" value="Genomic_DNA"/>
</dbReference>
<feature type="signal peptide" evidence="1">
    <location>
        <begin position="1"/>
        <end position="20"/>
    </location>
</feature>
<gene>
    <name evidence="2" type="ORF">HCBAA847_0408</name>
    <name evidence="3" type="ORF">HCCG_01772</name>
</gene>
<proteinExistence type="predicted"/>
<evidence type="ECO:0000313" key="3">
    <source>
        <dbReference type="EMBL" id="EFR47224.1"/>
    </source>
</evidence>
<feature type="chain" id="PRO_5042488118" description="Outer membrane beta-barrel protein" evidence="1">
    <location>
        <begin position="21"/>
        <end position="176"/>
    </location>
</feature>
<keyword evidence="1" id="KW-0732">Signal</keyword>
<reference evidence="3" key="1">
    <citation type="submission" date="2008-08" db="EMBL/GenBank/DDBJ databases">
        <title>Annotation of Helicobacter cinaedi strain CCUG 18818.</title>
        <authorList>
            <consortium name="The Broad Institute Genome Sequencing Platform"/>
            <person name="Fox J.G."/>
            <person name="Shen Z."/>
            <person name="Charoenlap N."/>
            <person name="Schauer D.B."/>
            <person name="Ward D."/>
            <person name="Mehta T."/>
            <person name="Young S."/>
            <person name="Jaffe D."/>
            <person name="Gnerre S."/>
            <person name="Berlin A."/>
            <person name="Heiman D."/>
            <person name="Hepburn T."/>
            <person name="Shea T."/>
            <person name="Sykes S."/>
            <person name="Alvarado L."/>
            <person name="Kodira C."/>
            <person name="Borodovsky M."/>
            <person name="Lander E."/>
            <person name="Galagan J."/>
            <person name="Nusbaum C."/>
            <person name="Birren B."/>
        </authorList>
    </citation>
    <scope>NUCLEOTIDE SEQUENCE</scope>
    <source>
        <strain evidence="3">CCUG 18818</strain>
    </source>
</reference>
<dbReference type="RefSeq" id="WP_002957109.1">
    <property type="nucleotide sequence ID" value="NC_020555.1"/>
</dbReference>
<keyword evidence="4" id="KW-1185">Reference proteome</keyword>
<reference evidence="4" key="4">
    <citation type="journal article" date="2014" name="Genome Announc.">
        <title>Draft genome sequences of six enterohepatic helicobacter species isolated from humans and one from rhesus macaques.</title>
        <authorList>
            <person name="Shen Z."/>
            <person name="Sheh A."/>
            <person name="Young S.K."/>
            <person name="Abouelliel A."/>
            <person name="Ward D.V."/>
            <person name="Earl A.M."/>
            <person name="Fox J.G."/>
        </authorList>
    </citation>
    <scope>NUCLEOTIDE SEQUENCE [LARGE SCALE GENOMIC DNA]</scope>
    <source>
        <strain evidence="4">CCUG 18818</strain>
    </source>
</reference>
<dbReference type="Proteomes" id="UP000006036">
    <property type="component" value="Chromosome 1"/>
</dbReference>
<protein>
    <recommendedName>
        <fullName evidence="6">Outer membrane beta-barrel protein</fullName>
    </recommendedName>
</protein>
<accession>A0AAI8ML18</accession>
<evidence type="ECO:0000313" key="4">
    <source>
        <dbReference type="Proteomes" id="UP000005755"/>
    </source>
</evidence>
<organism evidence="2 5">
    <name type="scientific">Helicobacter cinaedi CCUG 18818 = ATCC BAA-847</name>
    <dbReference type="NCBI Taxonomy" id="537971"/>
    <lineage>
        <taxon>Bacteria</taxon>
        <taxon>Pseudomonadati</taxon>
        <taxon>Campylobacterota</taxon>
        <taxon>Epsilonproteobacteria</taxon>
        <taxon>Campylobacterales</taxon>
        <taxon>Helicobacteraceae</taxon>
        <taxon>Helicobacter</taxon>
    </lineage>
</organism>
<dbReference type="GeneID" id="66538874"/>